<organism evidence="1 2">
    <name type="scientific">Penicillium polonicum</name>
    <dbReference type="NCBI Taxonomy" id="60169"/>
    <lineage>
        <taxon>Eukaryota</taxon>
        <taxon>Fungi</taxon>
        <taxon>Dikarya</taxon>
        <taxon>Ascomycota</taxon>
        <taxon>Pezizomycotina</taxon>
        <taxon>Eurotiomycetes</taxon>
        <taxon>Eurotiomycetidae</taxon>
        <taxon>Eurotiales</taxon>
        <taxon>Aspergillaceae</taxon>
        <taxon>Penicillium</taxon>
    </lineage>
</organism>
<name>A0A1V6P515_PENPO</name>
<dbReference type="AlphaFoldDB" id="A0A1V6P515"/>
<accession>A0A1V6P515</accession>
<proteinExistence type="predicted"/>
<dbReference type="Proteomes" id="UP000191408">
    <property type="component" value="Unassembled WGS sequence"/>
</dbReference>
<dbReference type="STRING" id="60169.A0A1V6P515"/>
<dbReference type="EMBL" id="MDYM01000001">
    <property type="protein sequence ID" value="OQD72038.1"/>
    <property type="molecule type" value="Genomic_DNA"/>
</dbReference>
<sequence length="150" mass="16379">MARTIHLAIFTNGTRPAHYAIFVPSGDVGKVGKLIHVTGTTATGFFREFKRNYDFNVTQRRHLLMPLAQVDGRFITDTMGNGQPGVDTTARDRLESAATVVLPPGRSPNPFDPSAPNCQDWLQSYVQKLVEEGLVSGSAISVVRNAPKLL</sequence>
<dbReference type="InterPro" id="IPR046670">
    <property type="entry name" value="DUF6540"/>
</dbReference>
<evidence type="ECO:0000313" key="1">
    <source>
        <dbReference type="EMBL" id="OQD72038.1"/>
    </source>
</evidence>
<dbReference type="OrthoDB" id="2999773at2759"/>
<protein>
    <submittedName>
        <fullName evidence="1">Uncharacterized protein</fullName>
    </submittedName>
</protein>
<keyword evidence="2" id="KW-1185">Reference proteome</keyword>
<evidence type="ECO:0000313" key="2">
    <source>
        <dbReference type="Proteomes" id="UP000191408"/>
    </source>
</evidence>
<comment type="caution">
    <text evidence="1">The sequence shown here is derived from an EMBL/GenBank/DDBJ whole genome shotgun (WGS) entry which is preliminary data.</text>
</comment>
<dbReference type="Pfam" id="PF20174">
    <property type="entry name" value="DUF6540"/>
    <property type="match status" value="1"/>
</dbReference>
<reference evidence="2" key="1">
    <citation type="journal article" date="2017" name="Nat. Microbiol.">
        <title>Global analysis of biosynthetic gene clusters reveals vast potential of secondary metabolite production in Penicillium species.</title>
        <authorList>
            <person name="Nielsen J.C."/>
            <person name="Grijseels S."/>
            <person name="Prigent S."/>
            <person name="Ji B."/>
            <person name="Dainat J."/>
            <person name="Nielsen K.F."/>
            <person name="Frisvad J.C."/>
            <person name="Workman M."/>
            <person name="Nielsen J."/>
        </authorList>
    </citation>
    <scope>NUCLEOTIDE SEQUENCE [LARGE SCALE GENOMIC DNA]</scope>
    <source>
        <strain evidence="2">IBT 4502</strain>
    </source>
</reference>
<gene>
    <name evidence="1" type="ORF">PENPOL_c001G09601</name>
</gene>